<dbReference type="Proteomes" id="UP001320702">
    <property type="component" value="Unassembled WGS sequence"/>
</dbReference>
<name>A0ABT2K9H0_9RHOB</name>
<gene>
    <name evidence="2" type="ORF">MU516_09910</name>
</gene>
<sequence length="206" mass="22753">MADIKKPRSLKTADDIAARRALLGRPHIARLTDYTASLRGEDRGTVPEFDPLDGGVSARLLFLMEKPGPMTDDLAIVGKVGSGLVSRDNNDPTAEAIFGFMREAEIAREETLLWNVIPWWNGTRAIRKAEWVAGLDRLETLLDLLKGLEVVIAVGRRAARAENLVRQRGLAFRCSAHPSPINRAARPEIWKAIPEIWAQAAAAERT</sequence>
<feature type="domain" description="Uracil-DNA glycosylase-like" evidence="1">
    <location>
        <begin position="95"/>
        <end position="187"/>
    </location>
</feature>
<dbReference type="Gene3D" id="3.40.470.10">
    <property type="entry name" value="Uracil-DNA glycosylase-like domain"/>
    <property type="match status" value="1"/>
</dbReference>
<proteinExistence type="predicted"/>
<comment type="caution">
    <text evidence="2">The sequence shown here is derived from an EMBL/GenBank/DDBJ whole genome shotgun (WGS) entry which is preliminary data.</text>
</comment>
<dbReference type="RefSeq" id="WP_260277071.1">
    <property type="nucleotide sequence ID" value="NZ_JANAVZ010000005.1"/>
</dbReference>
<protein>
    <submittedName>
        <fullName evidence="2">Uracil-DNA glycosylase</fullName>
    </submittedName>
</protein>
<dbReference type="InterPro" id="IPR005122">
    <property type="entry name" value="Uracil-DNA_glycosylase-like"/>
</dbReference>
<keyword evidence="3" id="KW-1185">Reference proteome</keyword>
<evidence type="ECO:0000259" key="1">
    <source>
        <dbReference type="Pfam" id="PF03167"/>
    </source>
</evidence>
<accession>A0ABT2K9H0</accession>
<organism evidence="2 3">
    <name type="scientific">Paracoccus maritimus</name>
    <dbReference type="NCBI Taxonomy" id="2933292"/>
    <lineage>
        <taxon>Bacteria</taxon>
        <taxon>Pseudomonadati</taxon>
        <taxon>Pseudomonadota</taxon>
        <taxon>Alphaproteobacteria</taxon>
        <taxon>Rhodobacterales</taxon>
        <taxon>Paracoccaceae</taxon>
        <taxon>Paracoccus</taxon>
    </lineage>
</organism>
<dbReference type="InterPro" id="IPR036895">
    <property type="entry name" value="Uracil-DNA_glycosylase-like_sf"/>
</dbReference>
<dbReference type="EMBL" id="JANAVZ010000005">
    <property type="protein sequence ID" value="MCT4333180.1"/>
    <property type="molecule type" value="Genomic_DNA"/>
</dbReference>
<evidence type="ECO:0000313" key="2">
    <source>
        <dbReference type="EMBL" id="MCT4333180.1"/>
    </source>
</evidence>
<dbReference type="SUPFAM" id="SSF52141">
    <property type="entry name" value="Uracil-DNA glycosylase-like"/>
    <property type="match status" value="1"/>
</dbReference>
<evidence type="ECO:0000313" key="3">
    <source>
        <dbReference type="Proteomes" id="UP001320702"/>
    </source>
</evidence>
<dbReference type="CDD" id="cd10035">
    <property type="entry name" value="UDG_like"/>
    <property type="match status" value="1"/>
</dbReference>
<dbReference type="Pfam" id="PF03167">
    <property type="entry name" value="UDG"/>
    <property type="match status" value="1"/>
</dbReference>
<reference evidence="2 3" key="1">
    <citation type="submission" date="2022-04" db="EMBL/GenBank/DDBJ databases">
        <title>Paracoccus sp. YLB-12 draft genome sequence.</title>
        <authorList>
            <person name="Yu L."/>
        </authorList>
    </citation>
    <scope>NUCLEOTIDE SEQUENCE [LARGE SCALE GENOMIC DNA]</scope>
    <source>
        <strain evidence="2 3">YLB-12</strain>
    </source>
</reference>